<keyword evidence="4" id="KW-1185">Reference proteome</keyword>
<feature type="transmembrane region" description="Helical" evidence="2">
    <location>
        <begin position="116"/>
        <end position="138"/>
    </location>
</feature>
<dbReference type="VEuPathDB" id="FungiDB:JI435_056870"/>
<evidence type="ECO:0000256" key="1">
    <source>
        <dbReference type="SAM" id="MobiDB-lite"/>
    </source>
</evidence>
<feature type="transmembrane region" description="Helical" evidence="2">
    <location>
        <begin position="193"/>
        <end position="213"/>
    </location>
</feature>
<dbReference type="OrthoDB" id="3796171at2759"/>
<keyword evidence="2" id="KW-0812">Transmembrane</keyword>
<dbReference type="EMBL" id="CP069028">
    <property type="protein sequence ID" value="QRC96048.1"/>
    <property type="molecule type" value="Genomic_DNA"/>
</dbReference>
<feature type="compositionally biased region" description="Low complexity" evidence="1">
    <location>
        <begin position="257"/>
        <end position="269"/>
    </location>
</feature>
<feature type="region of interest" description="Disordered" evidence="1">
    <location>
        <begin position="257"/>
        <end position="315"/>
    </location>
</feature>
<keyword evidence="2" id="KW-1133">Transmembrane helix</keyword>
<feature type="transmembrane region" description="Helical" evidence="2">
    <location>
        <begin position="81"/>
        <end position="104"/>
    </location>
</feature>
<organism evidence="3 4">
    <name type="scientific">Phaeosphaeria nodorum (strain SN15 / ATCC MYA-4574 / FGSC 10173)</name>
    <name type="common">Glume blotch fungus</name>
    <name type="synonym">Parastagonospora nodorum</name>
    <dbReference type="NCBI Taxonomy" id="321614"/>
    <lineage>
        <taxon>Eukaryota</taxon>
        <taxon>Fungi</taxon>
        <taxon>Dikarya</taxon>
        <taxon>Ascomycota</taxon>
        <taxon>Pezizomycotina</taxon>
        <taxon>Dothideomycetes</taxon>
        <taxon>Pleosporomycetidae</taxon>
        <taxon>Pleosporales</taxon>
        <taxon>Pleosporineae</taxon>
        <taxon>Phaeosphaeriaceae</taxon>
        <taxon>Parastagonospora</taxon>
    </lineage>
</organism>
<keyword evidence="2" id="KW-0472">Membrane</keyword>
<name>A0A7U2F1T1_PHANO</name>
<protein>
    <submittedName>
        <fullName evidence="3">Uncharacterized protein</fullName>
    </submittedName>
</protein>
<evidence type="ECO:0000313" key="4">
    <source>
        <dbReference type="Proteomes" id="UP000663193"/>
    </source>
</evidence>
<proteinExistence type="predicted"/>
<evidence type="ECO:0000256" key="2">
    <source>
        <dbReference type="SAM" id="Phobius"/>
    </source>
</evidence>
<dbReference type="KEGG" id="pno:SNOG_05687"/>
<feature type="transmembrane region" description="Helical" evidence="2">
    <location>
        <begin position="7"/>
        <end position="30"/>
    </location>
</feature>
<dbReference type="OMA" id="PVQQWGP"/>
<gene>
    <name evidence="3" type="ORF">JI435_056870</name>
</gene>
<evidence type="ECO:0000313" key="3">
    <source>
        <dbReference type="EMBL" id="QRC96048.1"/>
    </source>
</evidence>
<accession>A0A7U2F1T1</accession>
<dbReference type="AlphaFoldDB" id="A0A7U2F1T1"/>
<dbReference type="Proteomes" id="UP000663193">
    <property type="component" value="Chromosome 6"/>
</dbReference>
<reference evidence="4" key="1">
    <citation type="journal article" date="2021" name="BMC Genomics">
        <title>Chromosome-level genome assembly and manually-curated proteome of model necrotroph Parastagonospora nodorum Sn15 reveals a genome-wide trove of candidate effector homologs, and redundancy of virulence-related functions within an accessory chromosome.</title>
        <authorList>
            <person name="Bertazzoni S."/>
            <person name="Jones D.A.B."/>
            <person name="Phan H.T."/>
            <person name="Tan K.-C."/>
            <person name="Hane J.K."/>
        </authorList>
    </citation>
    <scope>NUCLEOTIDE SEQUENCE [LARGE SCALE GENOMIC DNA]</scope>
    <source>
        <strain evidence="4">SN15 / ATCC MYA-4574 / FGSC 10173)</strain>
    </source>
</reference>
<feature type="compositionally biased region" description="Polar residues" evidence="1">
    <location>
        <begin position="274"/>
        <end position="315"/>
    </location>
</feature>
<sequence length="315" mass="34984">MRDFSGCAAVFLFTPPLLLQLPVGVLIFALERISRSLLLSETNRNFRGGTYEVTVYGPASTDSNNSTNTVIDLRINQSPTYAILGTCCVSYVVIAIGLFGIWELRKMEGTPAHHRMWSWLVLISNMIMIGLSAGIMGYTSSVQSNENGWQRYEDVGQSDPRLTRETWACQIDKFYPDSGWAGAACGTAKATRYLLIALAVSSALVIVSLWMLVRERGGMKWLAGGRGRYGGFENTYEMQPNTSYAFQPAPQWSPQLYQQQSPQAYQQPPDLYQPYSQAPGQQSIPQPSYQAPYQPGPVSNNQDATTKTGLQTIFR</sequence>
<dbReference type="RefSeq" id="XP_001796084.1">
    <property type="nucleotide sequence ID" value="XM_001796032.1"/>
</dbReference>